<protein>
    <submittedName>
        <fullName evidence="1">Uncharacterized protein</fullName>
    </submittedName>
</protein>
<dbReference type="RefSeq" id="WP_014660656.1">
    <property type="nucleotide sequence ID" value="NC_017737.1"/>
</dbReference>
<accession>I0ELG5</accession>
<evidence type="ECO:0000313" key="2">
    <source>
        <dbReference type="Proteomes" id="UP000005010"/>
    </source>
</evidence>
<dbReference type="HOGENOM" id="CLU_1439266_0_0_7"/>
<dbReference type="STRING" id="182217.HCW_02515"/>
<dbReference type="KEGG" id="hce:HCW_02515"/>
<dbReference type="AlphaFoldDB" id="I0ELG5"/>
<dbReference type="Gene3D" id="3.10.129.140">
    <property type="entry name" value="Helicobacter TNF-alpha-Inducing protein"/>
    <property type="match status" value="1"/>
</dbReference>
<evidence type="ECO:0000313" key="1">
    <source>
        <dbReference type="EMBL" id="AFI03784.1"/>
    </source>
</evidence>
<keyword evidence="2" id="KW-1185">Reference proteome</keyword>
<sequence>MLKRILLSMSACYALLLAKPIIETKEPHLEDLQNKKAQYKDAPEWVFTKKHDLKNKEELGIANIPITNEKLGLEKATSDAKMRLILKFHNLFKAYRKELEHTGDLDEEQVDAIRAIVFGYLLNNTIATNTYVNKSTQTAVVKVAIIHCSLYELNRAVRKRFPSLNRTALEHISRRFKEKLGSICH</sequence>
<dbReference type="Proteomes" id="UP000005010">
    <property type="component" value="Chromosome"/>
</dbReference>
<dbReference type="PATRIC" id="fig|182217.3.peg.521"/>
<organism evidence="1 2">
    <name type="scientific">Helicobacter cetorum (strain ATCC BAA-429 / MIT 00-7128)</name>
    <dbReference type="NCBI Taxonomy" id="182217"/>
    <lineage>
        <taxon>Bacteria</taxon>
        <taxon>Pseudomonadati</taxon>
        <taxon>Campylobacterota</taxon>
        <taxon>Epsilonproteobacteria</taxon>
        <taxon>Campylobacterales</taxon>
        <taxon>Helicobacteraceae</taxon>
        <taxon>Helicobacter</taxon>
    </lineage>
</organism>
<gene>
    <name evidence="1" type="ordered locus">HCW_02515</name>
</gene>
<proteinExistence type="predicted"/>
<dbReference type="EMBL" id="CP003479">
    <property type="protein sequence ID" value="AFI03784.1"/>
    <property type="molecule type" value="Genomic_DNA"/>
</dbReference>
<name>I0ELG5_HELC0</name>
<reference evidence="2" key="1">
    <citation type="submission" date="2012-04" db="EMBL/GenBank/DDBJ databases">
        <title>Complete genome sequence of Helicobacter cetorum strain MIT 00-7128.</title>
        <authorList>
            <person name="Kersulyte D."/>
            <person name="Berg D.E."/>
        </authorList>
    </citation>
    <scope>NUCLEOTIDE SEQUENCE [LARGE SCALE GENOMIC DNA]</scope>
    <source>
        <strain evidence="2">MIT 00-7128</strain>
    </source>
</reference>